<dbReference type="InterPro" id="IPR000868">
    <property type="entry name" value="Isochorismatase-like_dom"/>
</dbReference>
<evidence type="ECO:0000256" key="1">
    <source>
        <dbReference type="ARBA" id="ARBA00022801"/>
    </source>
</evidence>
<dbReference type="InterPro" id="IPR036380">
    <property type="entry name" value="Isochorismatase-like_sf"/>
</dbReference>
<dbReference type="CDD" id="cd01014">
    <property type="entry name" value="nicotinamidase_related"/>
    <property type="match status" value="1"/>
</dbReference>
<dbReference type="InterPro" id="IPR050272">
    <property type="entry name" value="Isochorismatase-like_hydrls"/>
</dbReference>
<keyword evidence="1" id="KW-0378">Hydrolase</keyword>
<dbReference type="PANTHER" id="PTHR43540:SF1">
    <property type="entry name" value="ISOCHORISMATASE HYDROLASE"/>
    <property type="match status" value="1"/>
</dbReference>
<gene>
    <name evidence="3" type="ORF">SAMN05216255_3222</name>
</gene>
<dbReference type="AlphaFoldDB" id="A0A239H040"/>
<protein>
    <submittedName>
        <fullName evidence="3">Nicotinamidase-related amidase</fullName>
    </submittedName>
</protein>
<reference evidence="4" key="1">
    <citation type="submission" date="2017-06" db="EMBL/GenBank/DDBJ databases">
        <authorList>
            <person name="Varghese N."/>
            <person name="Submissions S."/>
        </authorList>
    </citation>
    <scope>NUCLEOTIDE SEQUENCE [LARGE SCALE GENOMIC DNA]</scope>
    <source>
        <strain evidence="4">CIP 108523</strain>
    </source>
</reference>
<evidence type="ECO:0000313" key="4">
    <source>
        <dbReference type="Proteomes" id="UP000242915"/>
    </source>
</evidence>
<evidence type="ECO:0000313" key="3">
    <source>
        <dbReference type="EMBL" id="SNS74495.1"/>
    </source>
</evidence>
<dbReference type="Proteomes" id="UP000242915">
    <property type="component" value="Unassembled WGS sequence"/>
</dbReference>
<keyword evidence="4" id="KW-1185">Reference proteome</keyword>
<dbReference type="Pfam" id="PF00857">
    <property type="entry name" value="Isochorismatase"/>
    <property type="match status" value="1"/>
</dbReference>
<dbReference type="EMBL" id="FZOG01000004">
    <property type="protein sequence ID" value="SNS74495.1"/>
    <property type="molecule type" value="Genomic_DNA"/>
</dbReference>
<dbReference type="GO" id="GO:0016787">
    <property type="term" value="F:hydrolase activity"/>
    <property type="evidence" value="ECO:0007669"/>
    <property type="project" value="UniProtKB-KW"/>
</dbReference>
<feature type="domain" description="Isochorismatase-like" evidence="2">
    <location>
        <begin position="12"/>
        <end position="180"/>
    </location>
</feature>
<organism evidence="3 4">
    <name type="scientific">Pseudomonas segetis</name>
    <dbReference type="NCBI Taxonomy" id="298908"/>
    <lineage>
        <taxon>Bacteria</taxon>
        <taxon>Pseudomonadati</taxon>
        <taxon>Pseudomonadota</taxon>
        <taxon>Gammaproteobacteria</taxon>
        <taxon>Pseudomonadales</taxon>
        <taxon>Pseudomonadaceae</taxon>
        <taxon>Pseudomonas</taxon>
    </lineage>
</organism>
<dbReference type="SUPFAM" id="SSF52499">
    <property type="entry name" value="Isochorismatase-like hydrolases"/>
    <property type="match status" value="1"/>
</dbReference>
<accession>A0A239H040</accession>
<dbReference type="Gene3D" id="3.40.50.850">
    <property type="entry name" value="Isochorismatase-like"/>
    <property type="match status" value="1"/>
</dbReference>
<sequence>MSTVALPDSPVALLTIDMQQGIQRVKLPRNNPGAEQQIATLQQHWRNLGWPLVHIRHVSRQPDSVFAPGQSGALFQPELQPLAHEYVLEKNVTDAFCHSALERWLHVRGIRQLVIVGVASENSVEATARTASNLGFGTLVVHDACYTFDKTDFAGNPRSADEVHDMAMANLRDEYAEVVSCTSVVERFASQS</sequence>
<evidence type="ECO:0000259" key="2">
    <source>
        <dbReference type="Pfam" id="PF00857"/>
    </source>
</evidence>
<dbReference type="RefSeq" id="WP_089360515.1">
    <property type="nucleotide sequence ID" value="NZ_FZOG01000004.1"/>
</dbReference>
<name>A0A239H040_9PSED</name>
<proteinExistence type="predicted"/>
<dbReference type="PANTHER" id="PTHR43540">
    <property type="entry name" value="PEROXYUREIDOACRYLATE/UREIDOACRYLATE AMIDOHYDROLASE-RELATED"/>
    <property type="match status" value="1"/>
</dbReference>